<dbReference type="Gene3D" id="3.30.300.30">
    <property type="match status" value="1"/>
</dbReference>
<name>A0A1L9P081_9RHOB</name>
<dbReference type="PANTHER" id="PTHR43201:SF32">
    <property type="entry name" value="2-SUCCINYLBENZOATE--COA LIGASE, CHLOROPLASTIC_PEROXISOMAL"/>
    <property type="match status" value="1"/>
</dbReference>
<sequence length="620" mass="65544">MATFGEGTIRTRDDLKRFEADMTLEQRLPERSIYDAFKASAAQNPTSTAITMLMTGAADEQPRRTNYSQVLGMITQTANLFSSLAGPAPGVAYMLPSLTETYVTLWAAETAGYAVPINFLLQPDSIVELIKASEAKILVALGPHPQLGIWEKALELREQIPDLILVRVSPPGTPPEDGVIDLGTAIAEQPDDCLIFGEPRGGDDVAAYFHTGGTTGVPKLVAHTHRSQLVSAFGGAAMCGYTSDDIMTATLPLFHVAGTIVAGLSAFMAGVELVVMTPAGLRNPAIVEGFWRLVADHKVTVVGGVPTAIGAILQIPVGENDISSMRTGLTGAALLPPAVGARFKEVTGCHLHEIFGMTEASGLVSIDPLSGPGTVGSVGWQLPYTKVEILRLNDDGSLGEPCATDEIGVIAISGDHISPGYRDPKHNAGVFDDGRLNSGDLGYKDEQGCVYIAGRSKDLIIRSGHNIDPAMIENVMSTHPAVALAAAVGMPDAYAGELPVCFVELLPDADVSIEDLQKHAQSAIDERPAWPKLIHVVDAIPLTTVGKIYKPSLRCDAAKRRISDLVQGEMGLTNASVDVVAGGTRGMRVTVALPEDDQSSISDLEAALATFLFEARVVVQ</sequence>
<dbReference type="InterPro" id="IPR042099">
    <property type="entry name" value="ANL_N_sf"/>
</dbReference>
<evidence type="ECO:0000259" key="2">
    <source>
        <dbReference type="Pfam" id="PF13193"/>
    </source>
</evidence>
<dbReference type="InterPro" id="IPR000873">
    <property type="entry name" value="AMP-dep_synth/lig_dom"/>
</dbReference>
<evidence type="ECO:0000313" key="4">
    <source>
        <dbReference type="Proteomes" id="UP000184514"/>
    </source>
</evidence>
<dbReference type="AlphaFoldDB" id="A0A1L9P081"/>
<dbReference type="PANTHER" id="PTHR43201">
    <property type="entry name" value="ACYL-COA SYNTHETASE"/>
    <property type="match status" value="1"/>
</dbReference>
<evidence type="ECO:0000259" key="1">
    <source>
        <dbReference type="Pfam" id="PF00501"/>
    </source>
</evidence>
<evidence type="ECO:0000313" key="3">
    <source>
        <dbReference type="EMBL" id="OJI94906.1"/>
    </source>
</evidence>
<dbReference type="Pfam" id="PF00501">
    <property type="entry name" value="AMP-binding"/>
    <property type="match status" value="1"/>
</dbReference>
<dbReference type="Pfam" id="PF13193">
    <property type="entry name" value="AMP-binding_C"/>
    <property type="match status" value="1"/>
</dbReference>
<dbReference type="RefSeq" id="WP_072629515.1">
    <property type="nucleotide sequence ID" value="NZ_MLCB01000074.1"/>
</dbReference>
<dbReference type="SUPFAM" id="SSF56801">
    <property type="entry name" value="Acetyl-CoA synthetase-like"/>
    <property type="match status" value="1"/>
</dbReference>
<dbReference type="GO" id="GO:0004467">
    <property type="term" value="F:long-chain fatty acid-CoA ligase activity"/>
    <property type="evidence" value="ECO:0007669"/>
    <property type="project" value="UniProtKB-EC"/>
</dbReference>
<dbReference type="PROSITE" id="PS00455">
    <property type="entry name" value="AMP_BINDING"/>
    <property type="match status" value="1"/>
</dbReference>
<comment type="caution">
    <text evidence="3">The sequence shown here is derived from an EMBL/GenBank/DDBJ whole genome shotgun (WGS) entry which is preliminary data.</text>
</comment>
<keyword evidence="4" id="KW-1185">Reference proteome</keyword>
<accession>A0A1L9P081</accession>
<dbReference type="Proteomes" id="UP000184514">
    <property type="component" value="Unassembled WGS sequence"/>
</dbReference>
<keyword evidence="3" id="KW-0436">Ligase</keyword>
<dbReference type="OrthoDB" id="9803968at2"/>
<protein>
    <submittedName>
        <fullName evidence="3">Long-chain-fatty-acid--CoA ligase</fullName>
        <ecNumber evidence="3">6.2.1.3</ecNumber>
    </submittedName>
</protein>
<dbReference type="InterPro" id="IPR025110">
    <property type="entry name" value="AMP-bd_C"/>
</dbReference>
<dbReference type="EMBL" id="MLCB01000074">
    <property type="protein sequence ID" value="OJI94906.1"/>
    <property type="molecule type" value="Genomic_DNA"/>
</dbReference>
<gene>
    <name evidence="3" type="primary">lcfB_2</name>
    <name evidence="3" type="ORF">PFRI_08610</name>
</gene>
<dbReference type="EC" id="6.2.1.3" evidence="3"/>
<proteinExistence type="predicted"/>
<reference evidence="3 4" key="1">
    <citation type="submission" date="2016-10" db="EMBL/GenBank/DDBJ databases">
        <title>Genome sequence of Planktotalea frisia SH6-1.</title>
        <authorList>
            <person name="Poehlein A."/>
            <person name="Bakenhus I."/>
            <person name="Voget S."/>
            <person name="Brinkhoff T."/>
            <person name="Simon M."/>
        </authorList>
    </citation>
    <scope>NUCLEOTIDE SEQUENCE [LARGE SCALE GENOMIC DNA]</scope>
    <source>
        <strain evidence="3 4">SH6-1</strain>
    </source>
</reference>
<dbReference type="GO" id="GO:0031956">
    <property type="term" value="F:medium-chain fatty acid-CoA ligase activity"/>
    <property type="evidence" value="ECO:0007669"/>
    <property type="project" value="TreeGrafter"/>
</dbReference>
<organism evidence="3 4">
    <name type="scientific">Planktotalea frisia</name>
    <dbReference type="NCBI Taxonomy" id="696762"/>
    <lineage>
        <taxon>Bacteria</taxon>
        <taxon>Pseudomonadati</taxon>
        <taxon>Pseudomonadota</taxon>
        <taxon>Alphaproteobacteria</taxon>
        <taxon>Rhodobacterales</taxon>
        <taxon>Paracoccaceae</taxon>
        <taxon>Planktotalea</taxon>
    </lineage>
</organism>
<dbReference type="Gene3D" id="3.40.50.12780">
    <property type="entry name" value="N-terminal domain of ligase-like"/>
    <property type="match status" value="1"/>
</dbReference>
<dbReference type="STRING" id="696762.PFRI_08610"/>
<feature type="domain" description="AMP-dependent synthetase/ligase" evidence="1">
    <location>
        <begin position="37"/>
        <end position="421"/>
    </location>
</feature>
<feature type="domain" description="AMP-binding enzyme C-terminal" evidence="2">
    <location>
        <begin position="472"/>
        <end position="547"/>
    </location>
</feature>
<dbReference type="InterPro" id="IPR045851">
    <property type="entry name" value="AMP-bd_C_sf"/>
</dbReference>
<dbReference type="InterPro" id="IPR020845">
    <property type="entry name" value="AMP-binding_CS"/>
</dbReference>